<dbReference type="Pfam" id="PF01386">
    <property type="entry name" value="Ribosomal_L25p"/>
    <property type="match status" value="1"/>
</dbReference>
<keyword evidence="1 5" id="KW-0699">rRNA-binding</keyword>
<comment type="similarity">
    <text evidence="5">Belongs to the bacterial ribosomal protein bL25 family. CTC subfamily.</text>
</comment>
<evidence type="ECO:0000313" key="9">
    <source>
        <dbReference type="Proteomes" id="UP000886845"/>
    </source>
</evidence>
<dbReference type="InterPro" id="IPR020056">
    <property type="entry name" value="Rbsml_bL25/Gln-tRNA_synth_N"/>
</dbReference>
<reference evidence="8" key="1">
    <citation type="submission" date="2020-10" db="EMBL/GenBank/DDBJ databases">
        <authorList>
            <person name="Gilroy R."/>
        </authorList>
    </citation>
    <scope>NUCLEOTIDE SEQUENCE</scope>
    <source>
        <strain evidence="8">35461</strain>
    </source>
</reference>
<dbReference type="Pfam" id="PF14693">
    <property type="entry name" value="Ribosomal_TL5_C"/>
    <property type="match status" value="1"/>
</dbReference>
<reference evidence="8" key="2">
    <citation type="journal article" date="2021" name="PeerJ">
        <title>Extensive microbial diversity within the chicken gut microbiome revealed by metagenomics and culture.</title>
        <authorList>
            <person name="Gilroy R."/>
            <person name="Ravi A."/>
            <person name="Getino M."/>
            <person name="Pursley I."/>
            <person name="Horton D.L."/>
            <person name="Alikhan N.F."/>
            <person name="Baker D."/>
            <person name="Gharbi K."/>
            <person name="Hall N."/>
            <person name="Watson M."/>
            <person name="Adriaenssens E.M."/>
            <person name="Foster-Nyarko E."/>
            <person name="Jarju S."/>
            <person name="Secka A."/>
            <person name="Antonio M."/>
            <person name="Oren A."/>
            <person name="Chaudhuri R.R."/>
            <person name="La Ragione R."/>
            <person name="Hildebrand F."/>
            <person name="Pallen M.J."/>
        </authorList>
    </citation>
    <scope>NUCLEOTIDE SEQUENCE</scope>
    <source>
        <strain evidence="8">35461</strain>
    </source>
</reference>
<evidence type="ECO:0000256" key="1">
    <source>
        <dbReference type="ARBA" id="ARBA00022730"/>
    </source>
</evidence>
<keyword evidence="4 5" id="KW-0687">Ribonucleoprotein</keyword>
<dbReference type="InterPro" id="IPR020057">
    <property type="entry name" value="Ribosomal_bL25_b-dom"/>
</dbReference>
<comment type="function">
    <text evidence="5">This is one of the proteins that binds to the 5S RNA in the ribosome where it forms part of the central protuberance.</text>
</comment>
<evidence type="ECO:0000256" key="4">
    <source>
        <dbReference type="ARBA" id="ARBA00023274"/>
    </source>
</evidence>
<dbReference type="CDD" id="cd00495">
    <property type="entry name" value="Ribosomal_L25_TL5_CTC"/>
    <property type="match status" value="1"/>
</dbReference>
<evidence type="ECO:0000259" key="6">
    <source>
        <dbReference type="Pfam" id="PF01386"/>
    </source>
</evidence>
<protein>
    <recommendedName>
        <fullName evidence="5">Large ribosomal subunit protein bL25</fullName>
    </recommendedName>
    <alternativeName>
        <fullName evidence="5">General stress protein CTC</fullName>
    </alternativeName>
</protein>
<evidence type="ECO:0000256" key="5">
    <source>
        <dbReference type="HAMAP-Rule" id="MF_01334"/>
    </source>
</evidence>
<dbReference type="PANTHER" id="PTHR33284:SF1">
    <property type="entry name" value="RIBOSOMAL PROTEIN L25_GLN-TRNA SYNTHETASE, ANTI-CODON-BINDING DOMAIN-CONTAINING PROTEIN"/>
    <property type="match status" value="1"/>
</dbReference>
<evidence type="ECO:0000256" key="2">
    <source>
        <dbReference type="ARBA" id="ARBA00022884"/>
    </source>
</evidence>
<dbReference type="PANTHER" id="PTHR33284">
    <property type="entry name" value="RIBOSOMAL PROTEIN L25/GLN-TRNA SYNTHETASE, ANTI-CODON-BINDING DOMAIN-CONTAINING PROTEIN"/>
    <property type="match status" value="1"/>
</dbReference>
<evidence type="ECO:0000259" key="7">
    <source>
        <dbReference type="Pfam" id="PF14693"/>
    </source>
</evidence>
<accession>A0A9D1NPI8</accession>
<dbReference type="GO" id="GO:0003735">
    <property type="term" value="F:structural constituent of ribosome"/>
    <property type="evidence" value="ECO:0007669"/>
    <property type="project" value="InterPro"/>
</dbReference>
<dbReference type="HAMAP" id="MF_01334">
    <property type="entry name" value="Ribosomal_bL25_CTC"/>
    <property type="match status" value="1"/>
</dbReference>
<feature type="domain" description="Large ribosomal subunit protein bL25 beta" evidence="7">
    <location>
        <begin position="102"/>
        <end position="184"/>
    </location>
</feature>
<keyword evidence="3 5" id="KW-0689">Ribosomal protein</keyword>
<gene>
    <name evidence="5" type="primary">rplY</name>
    <name evidence="5" type="synonym">ctc</name>
    <name evidence="8" type="ORF">IAC79_07170</name>
</gene>
<evidence type="ECO:0000313" key="8">
    <source>
        <dbReference type="EMBL" id="HIV09876.1"/>
    </source>
</evidence>
<dbReference type="GO" id="GO:0022625">
    <property type="term" value="C:cytosolic large ribosomal subunit"/>
    <property type="evidence" value="ECO:0007669"/>
    <property type="project" value="TreeGrafter"/>
</dbReference>
<dbReference type="InterPro" id="IPR037121">
    <property type="entry name" value="Ribosomal_bL25_C"/>
</dbReference>
<dbReference type="EMBL" id="DVOR01000230">
    <property type="protein sequence ID" value="HIV09876.1"/>
    <property type="molecule type" value="Genomic_DNA"/>
</dbReference>
<name>A0A9D1NPI8_9BACT</name>
<dbReference type="GO" id="GO:0008097">
    <property type="term" value="F:5S rRNA binding"/>
    <property type="evidence" value="ECO:0007669"/>
    <property type="project" value="InterPro"/>
</dbReference>
<comment type="caution">
    <text evidence="8">The sequence shown here is derived from an EMBL/GenBank/DDBJ whole genome shotgun (WGS) entry which is preliminary data.</text>
</comment>
<dbReference type="Gene3D" id="2.40.240.10">
    <property type="entry name" value="Ribosomal Protein L25, Chain P"/>
    <property type="match status" value="1"/>
</dbReference>
<dbReference type="InterPro" id="IPR029751">
    <property type="entry name" value="Ribosomal_L25_dom"/>
</dbReference>
<dbReference type="AlphaFoldDB" id="A0A9D1NPI8"/>
<dbReference type="InterPro" id="IPR020930">
    <property type="entry name" value="Ribosomal_uL5_bac-type"/>
</dbReference>
<keyword evidence="2 5" id="KW-0694">RNA-binding</keyword>
<dbReference type="InterPro" id="IPR011035">
    <property type="entry name" value="Ribosomal_bL25/Gln-tRNA_synth"/>
</dbReference>
<dbReference type="SUPFAM" id="SSF50715">
    <property type="entry name" value="Ribosomal protein L25-like"/>
    <property type="match status" value="1"/>
</dbReference>
<proteinExistence type="inferred from homology"/>
<dbReference type="GO" id="GO:0006412">
    <property type="term" value="P:translation"/>
    <property type="evidence" value="ECO:0007669"/>
    <property type="project" value="UniProtKB-UniRule"/>
</dbReference>
<evidence type="ECO:0000256" key="3">
    <source>
        <dbReference type="ARBA" id="ARBA00022980"/>
    </source>
</evidence>
<comment type="subunit">
    <text evidence="5">Part of the 50S ribosomal subunit; part of the 5S rRNA/L5/L18/L25 subcomplex. Contacts the 5S rRNA. Binds to the 5S rRNA independently of L5 and L18.</text>
</comment>
<feature type="domain" description="Large ribosomal subunit protein bL25 L25" evidence="6">
    <location>
        <begin position="6"/>
        <end position="93"/>
    </location>
</feature>
<dbReference type="Proteomes" id="UP000886845">
    <property type="component" value="Unassembled WGS sequence"/>
</dbReference>
<organism evidence="8 9">
    <name type="scientific">Candidatus Spyradenecus faecavium</name>
    <dbReference type="NCBI Taxonomy" id="2840947"/>
    <lineage>
        <taxon>Bacteria</taxon>
        <taxon>Pseudomonadati</taxon>
        <taxon>Lentisphaerota</taxon>
        <taxon>Lentisphaeria</taxon>
        <taxon>Lentisphaerales</taxon>
        <taxon>Lentisphaeraceae</taxon>
        <taxon>Lentisphaeraceae incertae sedis</taxon>
        <taxon>Candidatus Spyradenecus</taxon>
    </lineage>
</organism>
<dbReference type="NCBIfam" id="TIGR00731">
    <property type="entry name" value="bL25_bact_ctc"/>
    <property type="match status" value="1"/>
</dbReference>
<dbReference type="Gene3D" id="2.170.120.20">
    <property type="entry name" value="Ribosomal protein L25, beta domain"/>
    <property type="match status" value="1"/>
</dbReference>
<dbReference type="InterPro" id="IPR001021">
    <property type="entry name" value="Ribosomal_bL25_long"/>
</dbReference>
<sequence>MNQITLTAQVRSEQGSKAAGRLRRAGMIPGIIKRMNGDATLIQLDAHDYEMAMRGHHGDQLLVVIDLGQAKVSALLRELQHDVISGKVIHADFGEVDMGHTVRVEIAINLVGTPDGVKNANGVLEQDLRAIHVDCLPGDIVESFDIDVSGMKIGDKLLASQLNLGDKYHVTTHGDAVVASCVAADEEIELPAVADGAPAAEPEVIGAKKDEAAAAPAADAKK</sequence>